<feature type="transmembrane region" description="Helical" evidence="1">
    <location>
        <begin position="5"/>
        <end position="24"/>
    </location>
</feature>
<organism evidence="2 3">
    <name type="scientific">Dyadobacter luteus</name>
    <dbReference type="NCBI Taxonomy" id="2259619"/>
    <lineage>
        <taxon>Bacteria</taxon>
        <taxon>Pseudomonadati</taxon>
        <taxon>Bacteroidota</taxon>
        <taxon>Cytophagia</taxon>
        <taxon>Cytophagales</taxon>
        <taxon>Spirosomataceae</taxon>
        <taxon>Dyadobacter</taxon>
    </lineage>
</organism>
<keyword evidence="1" id="KW-0472">Membrane</keyword>
<feature type="transmembrane region" description="Helical" evidence="1">
    <location>
        <begin position="63"/>
        <end position="84"/>
    </location>
</feature>
<accession>A0A3D8Y4C4</accession>
<dbReference type="OrthoDB" id="9985905at2"/>
<name>A0A3D8Y4C4_9BACT</name>
<dbReference type="AlphaFoldDB" id="A0A3D8Y4C4"/>
<evidence type="ECO:0000313" key="2">
    <source>
        <dbReference type="EMBL" id="REA56141.1"/>
    </source>
</evidence>
<sequence>MRKRIFHPVFIISVLAPYIFVIFYGRTADFLVFVFTLLYLFCFLIISTIVFWQTETLKQLKKYYGLTALVAICLFVITYGYQIWLSEWIFFKLRQEKLTVMVDQIQRYGKVTEMSDGMRYWKTINGQPVGMDSSEVNNTLESDSKHLLDDVLKQEGVDRAFYDRIRNTLIEVNLIGFIVLPDGTISFTMDGMLDNCFGIAFSETGKQPADNDCGEVVRWVKISDNWYAWGTT</sequence>
<keyword evidence="3" id="KW-1185">Reference proteome</keyword>
<dbReference type="EMBL" id="QNUL01000041">
    <property type="protein sequence ID" value="REA56141.1"/>
    <property type="molecule type" value="Genomic_DNA"/>
</dbReference>
<dbReference type="Proteomes" id="UP000256373">
    <property type="component" value="Unassembled WGS sequence"/>
</dbReference>
<feature type="transmembrane region" description="Helical" evidence="1">
    <location>
        <begin position="30"/>
        <end position="51"/>
    </location>
</feature>
<keyword evidence="1" id="KW-0812">Transmembrane</keyword>
<reference evidence="2 3" key="1">
    <citation type="submission" date="2018-07" db="EMBL/GenBank/DDBJ databases">
        <title>Dyadobacter roseus sp. nov., isolated from rose rhizosphere soil.</title>
        <authorList>
            <person name="Chen L."/>
        </authorList>
    </citation>
    <scope>NUCLEOTIDE SEQUENCE [LARGE SCALE GENOMIC DNA]</scope>
    <source>
        <strain evidence="2 3">RS19</strain>
    </source>
</reference>
<evidence type="ECO:0000313" key="3">
    <source>
        <dbReference type="Proteomes" id="UP000256373"/>
    </source>
</evidence>
<protein>
    <submittedName>
        <fullName evidence="2">Uncharacterized protein</fullName>
    </submittedName>
</protein>
<keyword evidence="1" id="KW-1133">Transmembrane helix</keyword>
<evidence type="ECO:0000256" key="1">
    <source>
        <dbReference type="SAM" id="Phobius"/>
    </source>
</evidence>
<comment type="caution">
    <text evidence="2">The sequence shown here is derived from an EMBL/GenBank/DDBJ whole genome shotgun (WGS) entry which is preliminary data.</text>
</comment>
<dbReference type="RefSeq" id="WP_115834149.1">
    <property type="nucleotide sequence ID" value="NZ_QNUL01000041.1"/>
</dbReference>
<gene>
    <name evidence="2" type="ORF">DSL64_27340</name>
</gene>
<proteinExistence type="predicted"/>